<dbReference type="Proteomes" id="UP001221757">
    <property type="component" value="Unassembled WGS sequence"/>
</dbReference>
<reference evidence="2" key="1">
    <citation type="submission" date="2023-03" db="EMBL/GenBank/DDBJ databases">
        <title>Massive genome expansion in bonnet fungi (Mycena s.s.) driven by repeated elements and novel gene families across ecological guilds.</title>
        <authorList>
            <consortium name="Lawrence Berkeley National Laboratory"/>
            <person name="Harder C.B."/>
            <person name="Miyauchi S."/>
            <person name="Viragh M."/>
            <person name="Kuo A."/>
            <person name="Thoen E."/>
            <person name="Andreopoulos B."/>
            <person name="Lu D."/>
            <person name="Skrede I."/>
            <person name="Drula E."/>
            <person name="Henrissat B."/>
            <person name="Morin E."/>
            <person name="Kohler A."/>
            <person name="Barry K."/>
            <person name="LaButti K."/>
            <person name="Morin E."/>
            <person name="Salamov A."/>
            <person name="Lipzen A."/>
            <person name="Mereny Z."/>
            <person name="Hegedus B."/>
            <person name="Baldrian P."/>
            <person name="Stursova M."/>
            <person name="Weitz H."/>
            <person name="Taylor A."/>
            <person name="Grigoriev I.V."/>
            <person name="Nagy L.G."/>
            <person name="Martin F."/>
            <person name="Kauserud H."/>
        </authorList>
    </citation>
    <scope>NUCLEOTIDE SEQUENCE</scope>
    <source>
        <strain evidence="2">CBHHK067</strain>
    </source>
</reference>
<feature type="region of interest" description="Disordered" evidence="1">
    <location>
        <begin position="143"/>
        <end position="209"/>
    </location>
</feature>
<protein>
    <submittedName>
        <fullName evidence="2">Uncharacterized protein</fullName>
    </submittedName>
</protein>
<evidence type="ECO:0000313" key="3">
    <source>
        <dbReference type="Proteomes" id="UP001221757"/>
    </source>
</evidence>
<organism evidence="2 3">
    <name type="scientific">Mycena rosella</name>
    <name type="common">Pink bonnet</name>
    <name type="synonym">Agaricus rosellus</name>
    <dbReference type="NCBI Taxonomy" id="1033263"/>
    <lineage>
        <taxon>Eukaryota</taxon>
        <taxon>Fungi</taxon>
        <taxon>Dikarya</taxon>
        <taxon>Basidiomycota</taxon>
        <taxon>Agaricomycotina</taxon>
        <taxon>Agaricomycetes</taxon>
        <taxon>Agaricomycetidae</taxon>
        <taxon>Agaricales</taxon>
        <taxon>Marasmiineae</taxon>
        <taxon>Mycenaceae</taxon>
        <taxon>Mycena</taxon>
    </lineage>
</organism>
<keyword evidence="3" id="KW-1185">Reference proteome</keyword>
<dbReference type="AlphaFoldDB" id="A0AAD7GAF5"/>
<gene>
    <name evidence="2" type="ORF">B0H17DRAFT_1137793</name>
</gene>
<comment type="caution">
    <text evidence="2">The sequence shown here is derived from an EMBL/GenBank/DDBJ whole genome shotgun (WGS) entry which is preliminary data.</text>
</comment>
<evidence type="ECO:0000313" key="2">
    <source>
        <dbReference type="EMBL" id="KAJ7683306.1"/>
    </source>
</evidence>
<proteinExistence type="predicted"/>
<evidence type="ECO:0000256" key="1">
    <source>
        <dbReference type="SAM" id="MobiDB-lite"/>
    </source>
</evidence>
<sequence length="209" mass="23548">MHPRYPAVPSPSREHGSVHALSSSSFFPYGHAPFPLSISSIATKCPVLSFLPSRTRKENDANIKYLKDRDPSGELEKSRRRSWCGVVLCMKWREVNVEWIASLVGVRGERPSRPRGFRRGGEAWENPSRKRCAGWLNPYTGATEGLADRDPKRPPRAKLQEPQARARAKEKTGPKAPTQEQSGGTENTCIKDRHTKIERDRCQKGLTCE</sequence>
<accession>A0AAD7GAF5</accession>
<dbReference type="EMBL" id="JARKIE010000109">
    <property type="protein sequence ID" value="KAJ7683306.1"/>
    <property type="molecule type" value="Genomic_DNA"/>
</dbReference>
<feature type="compositionally biased region" description="Polar residues" evidence="1">
    <location>
        <begin position="178"/>
        <end position="188"/>
    </location>
</feature>
<name>A0AAD7GAF5_MYCRO</name>
<feature type="compositionally biased region" description="Basic and acidic residues" evidence="1">
    <location>
        <begin position="189"/>
        <end position="203"/>
    </location>
</feature>